<feature type="compositionally biased region" description="Polar residues" evidence="7">
    <location>
        <begin position="451"/>
        <end position="460"/>
    </location>
</feature>
<feature type="compositionally biased region" description="Pro residues" evidence="7">
    <location>
        <begin position="9"/>
        <end position="18"/>
    </location>
</feature>
<comment type="subcellular location">
    <subcellularLocation>
        <location evidence="1">Cell membrane</location>
        <topology evidence="1">Peripheral membrane protein</topology>
    </subcellularLocation>
</comment>
<feature type="compositionally biased region" description="Polar residues" evidence="7">
    <location>
        <begin position="414"/>
        <end position="432"/>
    </location>
</feature>
<dbReference type="Proteomes" id="UP001364617">
    <property type="component" value="Unassembled WGS sequence"/>
</dbReference>
<feature type="region of interest" description="Disordered" evidence="7">
    <location>
        <begin position="811"/>
        <end position="855"/>
    </location>
</feature>
<feature type="compositionally biased region" description="Acidic residues" evidence="7">
    <location>
        <begin position="72"/>
        <end position="87"/>
    </location>
</feature>
<feature type="compositionally biased region" description="Polar residues" evidence="7">
    <location>
        <begin position="520"/>
        <end position="536"/>
    </location>
</feature>
<feature type="compositionally biased region" description="Pro residues" evidence="7">
    <location>
        <begin position="539"/>
        <end position="556"/>
    </location>
</feature>
<sequence length="855" mass="89624">MDAQSESCEPPPCDPQPPGKIRKAFKLFGKRKPGSSVASIFSMRGKGDGGPKSPPSISKTLDGLQEPTAPEAEAEQVDLDQEDESQQEDAPPMEEFTSGNINPETTPTRHSITSLTSAKSLSFLNMLRKGRRGLTGERQAQTESQRPGRQRKGLKGLFGTVRWRGKEKEDDEEEESQPGPPLLASRSNSVEIIKESLTLTPGPPPRSVELLTPQDGPTSSEDSAKMSGVNKPPNERLSTLLGDISSILSFDSLTACGDIVADVEAEWVKASSRMEGAPSTQKVDNSEKTSSSTTSTRSKPSPSPTSTLSPTTSFKPSPTSATKPTPSPTTTKPFPSPLTKPAVTSTSSSVTKMSPSMPTGPIIPTPTSSPLAKPTPTSSATPITQPIPTPIPIPQANATSTTPIIQPKPTPTSVSTTQPAPGLLSSPTTKPITSPAKPALSPESSPEIKPATQSSSTTTPMAKPIPTSTLIPLSLSITTSETSPSISSTPETSAVTKTEPTPTPVTKPTQVSTPTTKPTLSITQESKQTASTSANKHTPFPPPFGKPTPPPAPTPRPKLVTTFGLSTSRNTAPITKLETKLPTGQTTKSSTHTGTTSVRKTSISETAAFVAKLPSAVAPSHSTSMPAPILTSATMKSPTVTSTPHIPVLKSPGITPSFISSKRAEDDVSMALREDPLRQEGTDNRDSAATQSISKAVKRGPATKPTILSKIPVCGGGKPAKLHHRDSQPNGDDDHSNLPTPVHEEESPFTLSRESSSKEALSDVSTESGAVTPTLSHSQEDILDGKLSLQTHPAAGATSLIRESKIPIKHGSTASYHSVQGRAEAARSKIPVSKMPVRRTSNKPAPTATAAVTRK</sequence>
<evidence type="ECO:0000313" key="9">
    <source>
        <dbReference type="Proteomes" id="UP001364617"/>
    </source>
</evidence>
<dbReference type="PANTHER" id="PTHR22237">
    <property type="entry name" value="APC MEMBRANE RECRUITMENT PROTEIN 2-RELATED"/>
    <property type="match status" value="1"/>
</dbReference>
<evidence type="ECO:0000313" key="8">
    <source>
        <dbReference type="EMBL" id="KAK7125608.1"/>
    </source>
</evidence>
<accession>A0AAN9C8H6</accession>
<dbReference type="Pfam" id="PF09422">
    <property type="entry name" value="AMER"/>
    <property type="match status" value="2"/>
</dbReference>
<feature type="compositionally biased region" description="Low complexity" evidence="7">
    <location>
        <begin position="394"/>
        <end position="413"/>
    </location>
</feature>
<dbReference type="PANTHER" id="PTHR22237:SF3">
    <property type="entry name" value="APC MEMBRANE RECRUITMENT PROTEIN 2-LIKE"/>
    <property type="match status" value="1"/>
</dbReference>
<feature type="compositionally biased region" description="Basic and acidic residues" evidence="7">
    <location>
        <begin position="662"/>
        <end position="686"/>
    </location>
</feature>
<dbReference type="GO" id="GO:0016055">
    <property type="term" value="P:Wnt signaling pathway"/>
    <property type="evidence" value="ECO:0007669"/>
    <property type="project" value="UniProtKB-KW"/>
</dbReference>
<feature type="compositionally biased region" description="Low complexity" evidence="7">
    <location>
        <begin position="583"/>
        <end position="597"/>
    </location>
</feature>
<evidence type="ECO:0000256" key="1">
    <source>
        <dbReference type="ARBA" id="ARBA00004202"/>
    </source>
</evidence>
<feature type="compositionally biased region" description="Polar residues" evidence="7">
    <location>
        <begin position="97"/>
        <end position="123"/>
    </location>
</feature>
<evidence type="ECO:0000256" key="5">
    <source>
        <dbReference type="ARBA" id="ARBA00023121"/>
    </source>
</evidence>
<keyword evidence="5" id="KW-0446">Lipid-binding</keyword>
<keyword evidence="3" id="KW-1003">Cell membrane</keyword>
<evidence type="ECO:0000256" key="4">
    <source>
        <dbReference type="ARBA" id="ARBA00022687"/>
    </source>
</evidence>
<dbReference type="GO" id="GO:0060828">
    <property type="term" value="P:regulation of canonical Wnt signaling pathway"/>
    <property type="evidence" value="ECO:0007669"/>
    <property type="project" value="TreeGrafter"/>
</dbReference>
<dbReference type="GO" id="GO:0005546">
    <property type="term" value="F:phosphatidylinositol-4,5-bisphosphate binding"/>
    <property type="evidence" value="ECO:0007669"/>
    <property type="project" value="TreeGrafter"/>
</dbReference>
<feature type="compositionally biased region" description="Polar residues" evidence="7">
    <location>
        <begin position="138"/>
        <end position="147"/>
    </location>
</feature>
<dbReference type="AlphaFoldDB" id="A0AAN9C8H6"/>
<feature type="region of interest" description="Disordered" evidence="7">
    <location>
        <begin position="1"/>
        <end position="237"/>
    </location>
</feature>
<feature type="region of interest" description="Disordered" evidence="7">
    <location>
        <begin position="636"/>
        <end position="790"/>
    </location>
</feature>
<feature type="region of interest" description="Disordered" evidence="7">
    <location>
        <begin position="269"/>
        <end position="600"/>
    </location>
</feature>
<dbReference type="GO" id="GO:0008013">
    <property type="term" value="F:beta-catenin binding"/>
    <property type="evidence" value="ECO:0007669"/>
    <property type="project" value="TreeGrafter"/>
</dbReference>
<evidence type="ECO:0000256" key="2">
    <source>
        <dbReference type="ARBA" id="ARBA00007750"/>
    </source>
</evidence>
<keyword evidence="9" id="KW-1185">Reference proteome</keyword>
<feature type="compositionally biased region" description="Basic and acidic residues" evidence="7">
    <location>
        <begin position="732"/>
        <end position="746"/>
    </location>
</feature>
<comment type="similarity">
    <text evidence="2">Belongs to the Amer family.</text>
</comment>
<keyword evidence="4" id="KW-0879">Wnt signaling pathway</keyword>
<evidence type="ECO:0000256" key="7">
    <source>
        <dbReference type="SAM" id="MobiDB-lite"/>
    </source>
</evidence>
<evidence type="ECO:0008006" key="10">
    <source>
        <dbReference type="Google" id="ProtNLM"/>
    </source>
</evidence>
<name>A0AAN9C8H6_9TELE</name>
<feature type="compositionally biased region" description="Low complexity" evidence="7">
    <location>
        <begin position="288"/>
        <end position="384"/>
    </location>
</feature>
<dbReference type="EMBL" id="JAYKXH010000023">
    <property type="protein sequence ID" value="KAK7125608.1"/>
    <property type="molecule type" value="Genomic_DNA"/>
</dbReference>
<protein>
    <recommendedName>
        <fullName evidence="10">APC membrane recruitment protein 2</fullName>
    </recommendedName>
</protein>
<dbReference type="InterPro" id="IPR019003">
    <property type="entry name" value="AMER"/>
</dbReference>
<feature type="compositionally biased region" description="Polar residues" evidence="7">
    <location>
        <begin position="763"/>
        <end position="777"/>
    </location>
</feature>
<dbReference type="GO" id="GO:0005886">
    <property type="term" value="C:plasma membrane"/>
    <property type="evidence" value="ECO:0007669"/>
    <property type="project" value="UniProtKB-SubCell"/>
</dbReference>
<gene>
    <name evidence="8" type="ORF">R3I93_021090</name>
</gene>
<feature type="compositionally biased region" description="Basic residues" evidence="7">
    <location>
        <begin position="20"/>
        <end position="33"/>
    </location>
</feature>
<organism evidence="8 9">
    <name type="scientific">Phoxinus phoxinus</name>
    <name type="common">Eurasian minnow</name>
    <dbReference type="NCBI Taxonomy" id="58324"/>
    <lineage>
        <taxon>Eukaryota</taxon>
        <taxon>Metazoa</taxon>
        <taxon>Chordata</taxon>
        <taxon>Craniata</taxon>
        <taxon>Vertebrata</taxon>
        <taxon>Euteleostomi</taxon>
        <taxon>Actinopterygii</taxon>
        <taxon>Neopterygii</taxon>
        <taxon>Teleostei</taxon>
        <taxon>Ostariophysi</taxon>
        <taxon>Cypriniformes</taxon>
        <taxon>Leuciscidae</taxon>
        <taxon>Phoxininae</taxon>
        <taxon>Phoxinus</taxon>
    </lineage>
</organism>
<evidence type="ECO:0000256" key="3">
    <source>
        <dbReference type="ARBA" id="ARBA00022475"/>
    </source>
</evidence>
<keyword evidence="6" id="KW-0472">Membrane</keyword>
<proteinExistence type="inferred from homology"/>
<evidence type="ECO:0000256" key="6">
    <source>
        <dbReference type="ARBA" id="ARBA00023136"/>
    </source>
</evidence>
<comment type="caution">
    <text evidence="8">The sequence shown here is derived from an EMBL/GenBank/DDBJ whole genome shotgun (WGS) entry which is preliminary data.</text>
</comment>
<reference evidence="8 9" key="1">
    <citation type="submission" date="2024-02" db="EMBL/GenBank/DDBJ databases">
        <title>Chromosome-level genome assembly of the Eurasian Minnow (Phoxinus phoxinus).</title>
        <authorList>
            <person name="Oriowo T.O."/>
            <person name="Martin S."/>
            <person name="Stange M."/>
            <person name="Chrysostomakis Y."/>
            <person name="Brown T."/>
            <person name="Winkler S."/>
            <person name="Kukowka S."/>
            <person name="Myers E.W."/>
            <person name="Bohne A."/>
        </authorList>
    </citation>
    <scope>NUCLEOTIDE SEQUENCE [LARGE SCALE GENOMIC DNA]</scope>
    <source>
        <strain evidence="8">ZFMK-TIS-60720</strain>
        <tissue evidence="8">Whole Organism</tissue>
    </source>
</reference>
<feature type="compositionally biased region" description="Polar residues" evidence="7">
    <location>
        <begin position="563"/>
        <end position="573"/>
    </location>
</feature>
<feature type="compositionally biased region" description="Low complexity" evidence="7">
    <location>
        <begin position="464"/>
        <end position="519"/>
    </location>
</feature>